<proteinExistence type="predicted"/>
<dbReference type="AlphaFoldDB" id="A0AAV6FWN9"/>
<dbReference type="Proteomes" id="UP000823561">
    <property type="component" value="Chromosome 17"/>
</dbReference>
<keyword evidence="2" id="KW-1185">Reference proteome</keyword>
<sequence length="113" mass="12676">MDLSQAVEWSREQNVDFFLAECQWRLLMTWLIVCSVVKALGRTRIHGRRGDKTGRQLYILVESSAELDQGSVPPEVGIVGEAGPWAINVVRKSMRSGWSKLEAKKCSVQCSLP</sequence>
<dbReference type="EMBL" id="JADWDJ010000017">
    <property type="protein sequence ID" value="KAG5267195.1"/>
    <property type="molecule type" value="Genomic_DNA"/>
</dbReference>
<gene>
    <name evidence="1" type="ORF">AALO_G00219050</name>
</gene>
<protein>
    <submittedName>
        <fullName evidence="1">Uncharacterized protein</fullName>
    </submittedName>
</protein>
<evidence type="ECO:0000313" key="1">
    <source>
        <dbReference type="EMBL" id="KAG5267195.1"/>
    </source>
</evidence>
<organism evidence="1 2">
    <name type="scientific">Alosa alosa</name>
    <name type="common">allis shad</name>
    <dbReference type="NCBI Taxonomy" id="278164"/>
    <lineage>
        <taxon>Eukaryota</taxon>
        <taxon>Metazoa</taxon>
        <taxon>Chordata</taxon>
        <taxon>Craniata</taxon>
        <taxon>Vertebrata</taxon>
        <taxon>Euteleostomi</taxon>
        <taxon>Actinopterygii</taxon>
        <taxon>Neopterygii</taxon>
        <taxon>Teleostei</taxon>
        <taxon>Clupei</taxon>
        <taxon>Clupeiformes</taxon>
        <taxon>Clupeoidei</taxon>
        <taxon>Clupeidae</taxon>
        <taxon>Alosa</taxon>
    </lineage>
</organism>
<comment type="caution">
    <text evidence="1">The sequence shown here is derived from an EMBL/GenBank/DDBJ whole genome shotgun (WGS) entry which is preliminary data.</text>
</comment>
<name>A0AAV6FWN9_9TELE</name>
<reference evidence="1 2" key="1">
    <citation type="submission" date="2020-10" db="EMBL/GenBank/DDBJ databases">
        <title>Chromosome-scale genome assembly of the Allis shad, Alosa alosa.</title>
        <authorList>
            <person name="Margot Z."/>
            <person name="Christophe K."/>
            <person name="Cabau C."/>
            <person name="Louis A."/>
            <person name="Berthelot C."/>
            <person name="Parey E."/>
            <person name="Roest Crollius H."/>
            <person name="Montfort J."/>
            <person name="Robinson-Rechavi M."/>
            <person name="Bucao C."/>
            <person name="Bouchez O."/>
            <person name="Gislard M."/>
            <person name="Lluch J."/>
            <person name="Milhes M."/>
            <person name="Lampietro C."/>
            <person name="Lopez Roques C."/>
            <person name="Donnadieu C."/>
            <person name="Braasch I."/>
            <person name="Desvignes T."/>
            <person name="Postlethwait J."/>
            <person name="Bobe J."/>
            <person name="Guiguen Y."/>
        </authorList>
    </citation>
    <scope>NUCLEOTIDE SEQUENCE [LARGE SCALE GENOMIC DNA]</scope>
    <source>
        <strain evidence="1">M-15738</strain>
        <tissue evidence="1">Blood</tissue>
    </source>
</reference>
<evidence type="ECO:0000313" key="2">
    <source>
        <dbReference type="Proteomes" id="UP000823561"/>
    </source>
</evidence>
<accession>A0AAV6FWN9</accession>